<dbReference type="EMBL" id="JABXYM010000001">
    <property type="protein sequence ID" value="MCR6095496.1"/>
    <property type="molecule type" value="Genomic_DNA"/>
</dbReference>
<feature type="transmembrane region" description="Helical" evidence="1">
    <location>
        <begin position="7"/>
        <end position="23"/>
    </location>
</feature>
<reference evidence="2" key="1">
    <citation type="submission" date="2020-06" db="EMBL/GenBank/DDBJ databases">
        <title>Insight into the genomes of haloalkaliphilic bacilli from Kenyan soda lakes.</title>
        <authorList>
            <person name="Mwirichia R."/>
            <person name="Villamizar G.C."/>
            <person name="Poehlein A."/>
            <person name="Mugweru J."/>
            <person name="Kipnyargis A."/>
            <person name="Kiplimo D."/>
            <person name="Orwa P."/>
            <person name="Daniel R."/>
        </authorList>
    </citation>
    <scope>NUCLEOTIDE SEQUENCE</scope>
    <source>
        <strain evidence="2">B1096_S55</strain>
    </source>
</reference>
<proteinExistence type="predicted"/>
<organism evidence="2 3">
    <name type="scientific">Salipaludibacillus agaradhaerens</name>
    <name type="common">Bacillus agaradhaerens</name>
    <dbReference type="NCBI Taxonomy" id="76935"/>
    <lineage>
        <taxon>Bacteria</taxon>
        <taxon>Bacillati</taxon>
        <taxon>Bacillota</taxon>
        <taxon>Bacilli</taxon>
        <taxon>Bacillales</taxon>
        <taxon>Bacillaceae</taxon>
    </lineage>
</organism>
<evidence type="ECO:0000313" key="3">
    <source>
        <dbReference type="Proteomes" id="UP001057753"/>
    </source>
</evidence>
<gene>
    <name evidence="2" type="ORF">HXA33_02980</name>
</gene>
<evidence type="ECO:0000313" key="2">
    <source>
        <dbReference type="EMBL" id="MCR6095496.1"/>
    </source>
</evidence>
<keyword evidence="1" id="KW-0472">Membrane</keyword>
<dbReference type="Proteomes" id="UP001057753">
    <property type="component" value="Unassembled WGS sequence"/>
</dbReference>
<feature type="transmembrane region" description="Helical" evidence="1">
    <location>
        <begin position="29"/>
        <end position="45"/>
    </location>
</feature>
<dbReference type="RefSeq" id="WP_257820265.1">
    <property type="nucleotide sequence ID" value="NZ_JABXYM010000001.1"/>
</dbReference>
<protein>
    <submittedName>
        <fullName evidence="2">Uncharacterized protein</fullName>
    </submittedName>
</protein>
<name>A0A9Q4AZ87_SALAG</name>
<keyword evidence="3" id="KW-1185">Reference proteome</keyword>
<comment type="caution">
    <text evidence="2">The sequence shown here is derived from an EMBL/GenBank/DDBJ whole genome shotgun (WGS) entry which is preliminary data.</text>
</comment>
<keyword evidence="1" id="KW-1133">Transmembrane helix</keyword>
<dbReference type="AlphaFoldDB" id="A0A9Q4AZ87"/>
<feature type="transmembrane region" description="Helical" evidence="1">
    <location>
        <begin position="52"/>
        <end position="76"/>
    </location>
</feature>
<sequence length="105" mass="12084">MSVRNGIILALAIIVNVLTYLTLYTFPTYYFAPILVAILIFLCKNKMMRLAIYLFSLPVIALGVGVSLLMIFLYFAGLQYRKENEEELMNLVMYLSILKDYKKQG</sequence>
<keyword evidence="1" id="KW-0812">Transmembrane</keyword>
<accession>A0A9Q4AZ87</accession>
<evidence type="ECO:0000256" key="1">
    <source>
        <dbReference type="SAM" id="Phobius"/>
    </source>
</evidence>